<dbReference type="EMBL" id="JACPHQ010000024">
    <property type="protein sequence ID" value="MBI2465991.1"/>
    <property type="molecule type" value="Genomic_DNA"/>
</dbReference>
<dbReference type="GO" id="GO:0006284">
    <property type="term" value="P:base-excision repair"/>
    <property type="evidence" value="ECO:0007669"/>
    <property type="project" value="InterPro"/>
</dbReference>
<evidence type="ECO:0000256" key="3">
    <source>
        <dbReference type="ARBA" id="ARBA00022801"/>
    </source>
</evidence>
<dbReference type="NCBIfam" id="TIGR00567">
    <property type="entry name" value="3mg"/>
    <property type="match status" value="1"/>
</dbReference>
<dbReference type="GO" id="GO:0003677">
    <property type="term" value="F:DNA binding"/>
    <property type="evidence" value="ECO:0007669"/>
    <property type="project" value="InterPro"/>
</dbReference>
<dbReference type="GO" id="GO:0003905">
    <property type="term" value="F:alkylbase DNA N-glycosylase activity"/>
    <property type="evidence" value="ECO:0007669"/>
    <property type="project" value="InterPro"/>
</dbReference>
<dbReference type="InterPro" id="IPR011034">
    <property type="entry name" value="Formyl_transferase-like_C_sf"/>
</dbReference>
<dbReference type="Gene3D" id="3.10.300.10">
    <property type="entry name" value="Methylpurine-DNA glycosylase (MPG)"/>
    <property type="match status" value="2"/>
</dbReference>
<evidence type="ECO:0000313" key="7">
    <source>
        <dbReference type="Proteomes" id="UP000709672"/>
    </source>
</evidence>
<evidence type="ECO:0000256" key="4">
    <source>
        <dbReference type="ARBA" id="ARBA00023204"/>
    </source>
</evidence>
<dbReference type="CDD" id="cd00540">
    <property type="entry name" value="AAG"/>
    <property type="match status" value="1"/>
</dbReference>
<evidence type="ECO:0000256" key="5">
    <source>
        <dbReference type="HAMAP-Rule" id="MF_00527"/>
    </source>
</evidence>
<dbReference type="EC" id="3.2.2.-" evidence="5"/>
<keyword evidence="3 5" id="KW-0378">Hydrolase</keyword>
<protein>
    <recommendedName>
        <fullName evidence="5">Putative 3-methyladenine DNA glycosylase</fullName>
        <ecNumber evidence="5">3.2.2.-</ecNumber>
    </recommendedName>
</protein>
<dbReference type="SUPFAM" id="SSF50486">
    <property type="entry name" value="FMT C-terminal domain-like"/>
    <property type="match status" value="1"/>
</dbReference>
<dbReference type="Proteomes" id="UP000709672">
    <property type="component" value="Unassembled WGS sequence"/>
</dbReference>
<dbReference type="Pfam" id="PF02245">
    <property type="entry name" value="Pur_DNA_glyco"/>
    <property type="match status" value="1"/>
</dbReference>
<keyword evidence="2 5" id="KW-0227">DNA damage</keyword>
<evidence type="ECO:0000256" key="2">
    <source>
        <dbReference type="ARBA" id="ARBA00022763"/>
    </source>
</evidence>
<dbReference type="InterPro" id="IPR036995">
    <property type="entry name" value="MPG_sf"/>
</dbReference>
<evidence type="ECO:0000313" key="6">
    <source>
        <dbReference type="EMBL" id="MBI2465991.1"/>
    </source>
</evidence>
<organism evidence="6 7">
    <name type="scientific">Candidatus Sungiibacteriota bacterium</name>
    <dbReference type="NCBI Taxonomy" id="2750080"/>
    <lineage>
        <taxon>Bacteria</taxon>
        <taxon>Candidatus Sungiibacteriota</taxon>
    </lineage>
</organism>
<gene>
    <name evidence="6" type="ORF">HYV66_02040</name>
</gene>
<dbReference type="AlphaFoldDB" id="A0A932DS80"/>
<reference evidence="6" key="1">
    <citation type="submission" date="2020-07" db="EMBL/GenBank/DDBJ databases">
        <title>Huge and variable diversity of episymbiotic CPR bacteria and DPANN archaea in groundwater ecosystems.</title>
        <authorList>
            <person name="He C.Y."/>
            <person name="Keren R."/>
            <person name="Whittaker M."/>
            <person name="Farag I.F."/>
            <person name="Doudna J."/>
            <person name="Cate J.H.D."/>
            <person name="Banfield J.F."/>
        </authorList>
    </citation>
    <scope>NUCLEOTIDE SEQUENCE</scope>
    <source>
        <strain evidence="6">NC_groundwater_418_Ag_B-0.1um_45_10</strain>
    </source>
</reference>
<dbReference type="HAMAP" id="MF_00527">
    <property type="entry name" value="3MGH"/>
    <property type="match status" value="1"/>
</dbReference>
<evidence type="ECO:0000256" key="1">
    <source>
        <dbReference type="ARBA" id="ARBA00009232"/>
    </source>
</evidence>
<keyword evidence="4 5" id="KW-0234">DNA repair</keyword>
<dbReference type="PANTHER" id="PTHR10429">
    <property type="entry name" value="DNA-3-METHYLADENINE GLYCOSYLASE"/>
    <property type="match status" value="1"/>
</dbReference>
<name>A0A932DS80_9BACT</name>
<proteinExistence type="inferred from homology"/>
<comment type="similarity">
    <text evidence="1 5">Belongs to the DNA glycosylase MPG family.</text>
</comment>
<sequence>MIKKLGSDFFSKNTLWVAKNLLGKHLCRRLQSGKIISSMITETECYRGFNDQASHAHKGRTQRTEVMFGAPGTIYVYLIYGMHHCLNLVCEKKDYPAAVLIRGVENVNGPGRVCKYFQIDRRLNGQKLGRELWIENREEKVTSSKIQVSRRIGVDYAGESKDWLRRFMLVN</sequence>
<comment type="caution">
    <text evidence="6">The sequence shown here is derived from an EMBL/GenBank/DDBJ whole genome shotgun (WGS) entry which is preliminary data.</text>
</comment>
<accession>A0A932DS80</accession>
<dbReference type="PANTHER" id="PTHR10429:SF0">
    <property type="entry name" value="DNA-3-METHYLADENINE GLYCOSYLASE"/>
    <property type="match status" value="1"/>
</dbReference>
<dbReference type="InterPro" id="IPR003180">
    <property type="entry name" value="MPG"/>
</dbReference>